<evidence type="ECO:0000256" key="6">
    <source>
        <dbReference type="SAM" id="Phobius"/>
    </source>
</evidence>
<comment type="similarity">
    <text evidence="2">Belongs to the TspO/BZRP family.</text>
</comment>
<dbReference type="OrthoDB" id="9774199at2"/>
<dbReference type="PANTHER" id="PTHR10057">
    <property type="entry name" value="PERIPHERAL-TYPE BENZODIAZEPINE RECEPTOR"/>
    <property type="match status" value="1"/>
</dbReference>
<keyword evidence="3 6" id="KW-0812">Transmembrane</keyword>
<organism evidence="8 9">
    <name type="scientific">Kocuria tytonis</name>
    <dbReference type="NCBI Taxonomy" id="2054280"/>
    <lineage>
        <taxon>Bacteria</taxon>
        <taxon>Bacillati</taxon>
        <taxon>Actinomycetota</taxon>
        <taxon>Actinomycetes</taxon>
        <taxon>Micrococcales</taxon>
        <taxon>Micrococcaceae</taxon>
        <taxon>Kocuria</taxon>
    </lineage>
</organism>
<dbReference type="InterPro" id="IPR036291">
    <property type="entry name" value="NAD(P)-bd_dom_sf"/>
</dbReference>
<evidence type="ECO:0000256" key="2">
    <source>
        <dbReference type="ARBA" id="ARBA00007524"/>
    </source>
</evidence>
<proteinExistence type="inferred from homology"/>
<evidence type="ECO:0000256" key="3">
    <source>
        <dbReference type="ARBA" id="ARBA00022692"/>
    </source>
</evidence>
<gene>
    <name evidence="8" type="ORF">C1C97_009130</name>
</gene>
<dbReference type="AlphaFoldDB" id="A0A495A6P1"/>
<keyword evidence="5 6" id="KW-0472">Membrane</keyword>
<dbReference type="Gene3D" id="3.40.50.720">
    <property type="entry name" value="NAD(P)-binding Rossmann-like Domain"/>
    <property type="match status" value="1"/>
</dbReference>
<dbReference type="GO" id="GO:0016020">
    <property type="term" value="C:membrane"/>
    <property type="evidence" value="ECO:0007669"/>
    <property type="project" value="UniProtKB-SubCell"/>
</dbReference>
<dbReference type="PANTHER" id="PTHR10057:SF0">
    <property type="entry name" value="TRANSLOCATOR PROTEIN"/>
    <property type="match status" value="1"/>
</dbReference>
<reference evidence="8 9" key="1">
    <citation type="submission" date="2018-10" db="EMBL/GenBank/DDBJ databases">
        <title>Kocuria tytouropygialis sp. nov., isolated from the uropygial gland of an American barn owl (Tyto furcata).</title>
        <authorList>
            <person name="Braun M.S."/>
            <person name="Wang E."/>
            <person name="Zimmermann S."/>
            <person name="Wagner H."/>
            <person name="Wink M."/>
        </authorList>
    </citation>
    <scope>NUCLEOTIDE SEQUENCE [LARGE SCALE GENOMIC DNA]</scope>
    <source>
        <strain evidence="8 9">442</strain>
    </source>
</reference>
<evidence type="ECO:0000256" key="1">
    <source>
        <dbReference type="ARBA" id="ARBA00004141"/>
    </source>
</evidence>
<evidence type="ECO:0000313" key="9">
    <source>
        <dbReference type="Proteomes" id="UP000249516"/>
    </source>
</evidence>
<dbReference type="FunFam" id="1.20.1260.100:FF:000001">
    <property type="entry name" value="translocator protein 2"/>
    <property type="match status" value="1"/>
</dbReference>
<feature type="domain" description="NAD(P)-binding" evidence="7">
    <location>
        <begin position="12"/>
        <end position="138"/>
    </location>
</feature>
<evidence type="ECO:0000256" key="5">
    <source>
        <dbReference type="ARBA" id="ARBA00023136"/>
    </source>
</evidence>
<feature type="transmembrane region" description="Helical" evidence="6">
    <location>
        <begin position="329"/>
        <end position="348"/>
    </location>
</feature>
<comment type="caution">
    <text evidence="8">The sequence shown here is derived from an EMBL/GenBank/DDBJ whole genome shotgun (WGS) entry which is preliminary data.</text>
</comment>
<dbReference type="CDD" id="cd15904">
    <property type="entry name" value="TSPO_MBR"/>
    <property type="match status" value="1"/>
</dbReference>
<sequence>MSENARLALVTGATGYIGGQVAQELLRRGWRVRLLSRSAEKVRNLPWGDAVVAGGRSAGPGEAEVVEGNASEAADVARALQDVDVAWYLLHSMGDSENFVQEEVEMAETFATAAHDAHVQRIVYLGGLHPEDEPVEELSDHLRSRVEVGQALMDSGVPTAALQTGVVIGDESSSFIMIRHLAERLPGAIAPKWVRNRIQPIAVADVVHYLVGAADLPADVNRTFDVGGPEAIEYADMLDQYARAVGKGGRFMLTAPVTTAGLAASWIGLATPISSRLARPLVGSLQHDTVIHERDLDDYIGAPEGGHTSFADAVREAVKDLDTNRWRRVFLSTTAAVATTAAVGTLAGSPDSRWYRTLRKPAFQPAGWVFPVAWTALYADIAAIGSLSIADLGEQGRTEEQRAYVAALGANLVLNAGWSILFFNRKRLGAAAVESVLLAVSSADLVRRSAKVAPEKGVVLSPYAGWTAFASVLSTTLRVLNPRRR</sequence>
<evidence type="ECO:0000256" key="4">
    <source>
        <dbReference type="ARBA" id="ARBA00022989"/>
    </source>
</evidence>
<dbReference type="Pfam" id="PF03073">
    <property type="entry name" value="TspO_MBR"/>
    <property type="match status" value="1"/>
</dbReference>
<dbReference type="InterPro" id="IPR038330">
    <property type="entry name" value="TspO/MBR-related_sf"/>
</dbReference>
<evidence type="ECO:0000259" key="7">
    <source>
        <dbReference type="Pfam" id="PF13460"/>
    </source>
</evidence>
<protein>
    <submittedName>
        <fullName evidence="8">NAD-dependent epimerase/dehydratase family protein</fullName>
    </submittedName>
</protein>
<dbReference type="Pfam" id="PF13460">
    <property type="entry name" value="NAD_binding_10"/>
    <property type="match status" value="1"/>
</dbReference>
<keyword evidence="4 6" id="KW-1133">Transmembrane helix</keyword>
<name>A0A495A6P1_9MICC</name>
<dbReference type="InterPro" id="IPR004307">
    <property type="entry name" value="TspO_MBR"/>
</dbReference>
<dbReference type="GO" id="GO:0033013">
    <property type="term" value="P:tetrapyrrole metabolic process"/>
    <property type="evidence" value="ECO:0007669"/>
    <property type="project" value="UniProtKB-ARBA"/>
</dbReference>
<accession>A0A495A6P1</accession>
<dbReference type="SUPFAM" id="SSF51735">
    <property type="entry name" value="NAD(P)-binding Rossmann-fold domains"/>
    <property type="match status" value="1"/>
</dbReference>
<feature type="transmembrane region" description="Helical" evidence="6">
    <location>
        <begin position="368"/>
        <end position="390"/>
    </location>
</feature>
<dbReference type="Gene3D" id="1.20.1260.100">
    <property type="entry name" value="TspO/MBR protein"/>
    <property type="match status" value="1"/>
</dbReference>
<comment type="subcellular location">
    <subcellularLocation>
        <location evidence="1">Membrane</location>
        <topology evidence="1">Multi-pass membrane protein</topology>
    </subcellularLocation>
</comment>
<dbReference type="RefSeq" id="WP_121031376.1">
    <property type="nucleotide sequence ID" value="NZ_PNJG02000002.1"/>
</dbReference>
<feature type="transmembrane region" description="Helical" evidence="6">
    <location>
        <begin position="402"/>
        <end position="423"/>
    </location>
</feature>
<feature type="transmembrane region" description="Helical" evidence="6">
    <location>
        <begin position="463"/>
        <end position="480"/>
    </location>
</feature>
<dbReference type="EMBL" id="PNJG02000002">
    <property type="protein sequence ID" value="RKQ35459.1"/>
    <property type="molecule type" value="Genomic_DNA"/>
</dbReference>
<keyword evidence="9" id="KW-1185">Reference proteome</keyword>
<evidence type="ECO:0000313" key="8">
    <source>
        <dbReference type="EMBL" id="RKQ35459.1"/>
    </source>
</evidence>
<dbReference type="Proteomes" id="UP000249516">
    <property type="component" value="Unassembled WGS sequence"/>
</dbReference>
<dbReference type="InterPro" id="IPR016040">
    <property type="entry name" value="NAD(P)-bd_dom"/>
</dbReference>